<reference evidence="1" key="1">
    <citation type="submission" date="2021-11" db="EMBL/GenBank/DDBJ databases">
        <title>Fusarium solani-melongenae Genome sequencing and assembly.</title>
        <authorList>
            <person name="Xie S."/>
            <person name="Huang L."/>
            <person name="Zhang X."/>
        </authorList>
    </citation>
    <scope>NUCLEOTIDE SEQUENCE</scope>
    <source>
        <strain evidence="1">CRI 24-3</strain>
    </source>
</reference>
<organism evidence="1 2">
    <name type="scientific">Fusarium solani subsp. cucurbitae</name>
    <name type="common">Neocosmosporum cucurbitae</name>
    <dbReference type="NCBI Taxonomy" id="2747967"/>
    <lineage>
        <taxon>Eukaryota</taxon>
        <taxon>Fungi</taxon>
        <taxon>Dikarya</taxon>
        <taxon>Ascomycota</taxon>
        <taxon>Pezizomycotina</taxon>
        <taxon>Sordariomycetes</taxon>
        <taxon>Hypocreomycetidae</taxon>
        <taxon>Hypocreales</taxon>
        <taxon>Nectriaceae</taxon>
        <taxon>Fusarium</taxon>
        <taxon>Fusarium solani species complex</taxon>
    </lineage>
</organism>
<evidence type="ECO:0000313" key="2">
    <source>
        <dbReference type="Proteomes" id="UP000830768"/>
    </source>
</evidence>
<gene>
    <name evidence="1" type="ORF">LCI18_006180</name>
</gene>
<keyword evidence="2" id="KW-1185">Reference proteome</keyword>
<protein>
    <submittedName>
        <fullName evidence="1">Uncharacterized protein</fullName>
    </submittedName>
</protein>
<dbReference type="EMBL" id="CP090034">
    <property type="protein sequence ID" value="UPK95245.1"/>
    <property type="molecule type" value="Genomic_DNA"/>
</dbReference>
<name>A0ACD3Z298_FUSSC</name>
<sequence>MGVDLQKMPQNIYDNGKFFAEYAALDRSVNGLGSAAEWPRMQSYLPDLKGLSVIDLGCGFGWFARWARKAGAEFVCGIDISQNMLDRAQAMTDDPNIRYERGDIDSLMLPECCENRYEVAFSSLTIHYLAHLADFAKHVHRSLKRGGLFVFSVEHPVYTAPSHPAFIVDKASGREYWPLDSYHKEGLRLTKWLIEGVEKHHRTVATYINTFLQAGFELTGFDEWRPTPEELKTYPYSGHRVLERPVYLVMAVRKK</sequence>
<accession>A0ACD3Z298</accession>
<dbReference type="Proteomes" id="UP000830768">
    <property type="component" value="Chromosome 5"/>
</dbReference>
<proteinExistence type="predicted"/>
<evidence type="ECO:0000313" key="1">
    <source>
        <dbReference type="EMBL" id="UPK95245.1"/>
    </source>
</evidence>